<evidence type="ECO:0000259" key="3">
    <source>
        <dbReference type="PROSITE" id="PS50048"/>
    </source>
</evidence>
<dbReference type="GO" id="GO:0000981">
    <property type="term" value="F:DNA-binding transcription factor activity, RNA polymerase II-specific"/>
    <property type="evidence" value="ECO:0007669"/>
    <property type="project" value="InterPro"/>
</dbReference>
<sequence length="395" mass="43606">MSSSPTSPSSQSHVSRNNGIPANLILNWHSSPLHLVKPLVRRPKTACERCRTAKVKCPGDGERECGRCTSRGLSCRYAQSAPSPSPAHSRPRPVAHRTLQEDAQMDFRTADPAAFFGGGDSGVFQQMLDSSGDWSTMNDICPPDSDLDQHMDWAAADPSLKWSPGDRDLIGGLLNTSLTPPSTLPNTANHTPTSEEQQSLSRLGLYPFVTSTNASELTGQNLLVSQSCQCRSGLSMIIPSARAALQERRLDVVCEVTGDLVRSCQDIVDCRKCDINCTDLICIMSIFQEADVCFDYIANADIDGPITVSLGSYQTVVDELDAKHWRRMLVMQLVRRGNDLLNSISAKSQDMLRHLNPGCRLGRTNVDYLEAVIRNSKDNFQRIIREFHDEARMAR</sequence>
<feature type="compositionally biased region" description="Low complexity" evidence="2">
    <location>
        <begin position="175"/>
        <end position="187"/>
    </location>
</feature>
<dbReference type="EMBL" id="KI912110">
    <property type="protein sequence ID" value="ETS84284.1"/>
    <property type="molecule type" value="Genomic_DNA"/>
</dbReference>
<dbReference type="Pfam" id="PF00172">
    <property type="entry name" value="Zn_clus"/>
    <property type="match status" value="1"/>
</dbReference>
<keyword evidence="1" id="KW-0539">Nucleus</keyword>
<dbReference type="HOGENOM" id="CLU_706021_0_0_1"/>
<dbReference type="Proteomes" id="UP000030651">
    <property type="component" value="Unassembled WGS sequence"/>
</dbReference>
<dbReference type="Gene3D" id="4.10.240.10">
    <property type="entry name" value="Zn(2)-C6 fungal-type DNA-binding domain"/>
    <property type="match status" value="1"/>
</dbReference>
<proteinExistence type="predicted"/>
<gene>
    <name evidence="4" type="ORF">PFICI_02309</name>
</gene>
<accession>W3XE52</accession>
<protein>
    <recommendedName>
        <fullName evidence="3">Zn(2)-C6 fungal-type domain-containing protein</fullName>
    </recommendedName>
</protein>
<reference evidence="5" key="1">
    <citation type="journal article" date="2015" name="BMC Genomics">
        <title>Genomic and transcriptomic analysis of the endophytic fungus Pestalotiopsis fici reveals its lifestyle and high potential for synthesis of natural products.</title>
        <authorList>
            <person name="Wang X."/>
            <person name="Zhang X."/>
            <person name="Liu L."/>
            <person name="Xiang M."/>
            <person name="Wang W."/>
            <person name="Sun X."/>
            <person name="Che Y."/>
            <person name="Guo L."/>
            <person name="Liu G."/>
            <person name="Guo L."/>
            <person name="Wang C."/>
            <person name="Yin W.B."/>
            <person name="Stadler M."/>
            <person name="Zhang X."/>
            <person name="Liu X."/>
        </authorList>
    </citation>
    <scope>NUCLEOTIDE SEQUENCE [LARGE SCALE GENOMIC DNA]</scope>
    <source>
        <strain evidence="5">W106-1 / CGMCC3.15140</strain>
    </source>
</reference>
<dbReference type="KEGG" id="pfy:PFICI_02309"/>
<evidence type="ECO:0000256" key="1">
    <source>
        <dbReference type="ARBA" id="ARBA00023242"/>
    </source>
</evidence>
<keyword evidence="5" id="KW-1185">Reference proteome</keyword>
<dbReference type="OMA" id="LICIMSI"/>
<organism evidence="4 5">
    <name type="scientific">Pestalotiopsis fici (strain W106-1 / CGMCC3.15140)</name>
    <dbReference type="NCBI Taxonomy" id="1229662"/>
    <lineage>
        <taxon>Eukaryota</taxon>
        <taxon>Fungi</taxon>
        <taxon>Dikarya</taxon>
        <taxon>Ascomycota</taxon>
        <taxon>Pezizomycotina</taxon>
        <taxon>Sordariomycetes</taxon>
        <taxon>Xylariomycetidae</taxon>
        <taxon>Amphisphaeriales</taxon>
        <taxon>Sporocadaceae</taxon>
        <taxon>Pestalotiopsis</taxon>
    </lineage>
</organism>
<name>W3XE52_PESFW</name>
<feature type="region of interest" description="Disordered" evidence="2">
    <location>
        <begin position="175"/>
        <end position="199"/>
    </location>
</feature>
<evidence type="ECO:0000313" key="5">
    <source>
        <dbReference type="Proteomes" id="UP000030651"/>
    </source>
</evidence>
<feature type="compositionally biased region" description="Polar residues" evidence="2">
    <location>
        <begin position="188"/>
        <end position="199"/>
    </location>
</feature>
<dbReference type="GO" id="GO:0008270">
    <property type="term" value="F:zinc ion binding"/>
    <property type="evidence" value="ECO:0007669"/>
    <property type="project" value="InterPro"/>
</dbReference>
<dbReference type="InterPro" id="IPR036864">
    <property type="entry name" value="Zn2-C6_fun-type_DNA-bd_sf"/>
</dbReference>
<dbReference type="RefSeq" id="XP_007829081.1">
    <property type="nucleotide sequence ID" value="XM_007830890.1"/>
</dbReference>
<dbReference type="AlphaFoldDB" id="W3XE52"/>
<dbReference type="SMART" id="SM00066">
    <property type="entry name" value="GAL4"/>
    <property type="match status" value="1"/>
</dbReference>
<dbReference type="InParanoid" id="W3XE52"/>
<evidence type="ECO:0000313" key="4">
    <source>
        <dbReference type="EMBL" id="ETS84284.1"/>
    </source>
</evidence>
<dbReference type="OrthoDB" id="2943660at2759"/>
<dbReference type="CDD" id="cd00067">
    <property type="entry name" value="GAL4"/>
    <property type="match status" value="1"/>
</dbReference>
<feature type="domain" description="Zn(2)-C6 fungal-type" evidence="3">
    <location>
        <begin position="46"/>
        <end position="77"/>
    </location>
</feature>
<dbReference type="GeneID" id="19267322"/>
<dbReference type="eggNOG" id="ENOG502TARJ">
    <property type="taxonomic scope" value="Eukaryota"/>
</dbReference>
<evidence type="ECO:0000256" key="2">
    <source>
        <dbReference type="SAM" id="MobiDB-lite"/>
    </source>
</evidence>
<dbReference type="PROSITE" id="PS00463">
    <property type="entry name" value="ZN2_CY6_FUNGAL_1"/>
    <property type="match status" value="1"/>
</dbReference>
<dbReference type="SUPFAM" id="SSF57701">
    <property type="entry name" value="Zn2/Cys6 DNA-binding domain"/>
    <property type="match status" value="1"/>
</dbReference>
<dbReference type="InterPro" id="IPR001138">
    <property type="entry name" value="Zn2Cys6_DnaBD"/>
</dbReference>
<dbReference type="PROSITE" id="PS50048">
    <property type="entry name" value="ZN2_CY6_FUNGAL_2"/>
    <property type="match status" value="1"/>
</dbReference>